<keyword evidence="3" id="KW-1185">Reference proteome</keyword>
<dbReference type="EMBL" id="BMAW01035863">
    <property type="protein sequence ID" value="GFU41541.1"/>
    <property type="molecule type" value="Genomic_DNA"/>
</dbReference>
<dbReference type="AlphaFoldDB" id="A0A8X6QRP9"/>
<name>A0A8X6QRP9_NEPPI</name>
<feature type="compositionally biased region" description="Low complexity" evidence="1">
    <location>
        <begin position="32"/>
        <end position="45"/>
    </location>
</feature>
<evidence type="ECO:0000313" key="2">
    <source>
        <dbReference type="EMBL" id="GFU41541.1"/>
    </source>
</evidence>
<gene>
    <name evidence="2" type="ORF">NPIL_322721</name>
</gene>
<evidence type="ECO:0000313" key="3">
    <source>
        <dbReference type="Proteomes" id="UP000887013"/>
    </source>
</evidence>
<organism evidence="2 3">
    <name type="scientific">Nephila pilipes</name>
    <name type="common">Giant wood spider</name>
    <name type="synonym">Nephila maculata</name>
    <dbReference type="NCBI Taxonomy" id="299642"/>
    <lineage>
        <taxon>Eukaryota</taxon>
        <taxon>Metazoa</taxon>
        <taxon>Ecdysozoa</taxon>
        <taxon>Arthropoda</taxon>
        <taxon>Chelicerata</taxon>
        <taxon>Arachnida</taxon>
        <taxon>Araneae</taxon>
        <taxon>Araneomorphae</taxon>
        <taxon>Entelegynae</taxon>
        <taxon>Araneoidea</taxon>
        <taxon>Nephilidae</taxon>
        <taxon>Nephila</taxon>
    </lineage>
</organism>
<dbReference type="Proteomes" id="UP000887013">
    <property type="component" value="Unassembled WGS sequence"/>
</dbReference>
<sequence length="97" mass="10774">MTRIFFFHHPFPSREFVRGSQEGFSVGCPESGDQQKTGRGQQRGQPASRFPTPTEPTVLHQGRQIVFKTRVISQLGLNEEDCTKDNGTDSSNGCTDS</sequence>
<evidence type="ECO:0000256" key="1">
    <source>
        <dbReference type="SAM" id="MobiDB-lite"/>
    </source>
</evidence>
<feature type="region of interest" description="Disordered" evidence="1">
    <location>
        <begin position="21"/>
        <end position="56"/>
    </location>
</feature>
<feature type="compositionally biased region" description="Polar residues" evidence="1">
    <location>
        <begin position="88"/>
        <end position="97"/>
    </location>
</feature>
<feature type="region of interest" description="Disordered" evidence="1">
    <location>
        <begin position="78"/>
        <end position="97"/>
    </location>
</feature>
<comment type="caution">
    <text evidence="2">The sequence shown here is derived from an EMBL/GenBank/DDBJ whole genome shotgun (WGS) entry which is preliminary data.</text>
</comment>
<accession>A0A8X6QRP9</accession>
<protein>
    <submittedName>
        <fullName evidence="2">Uncharacterized protein</fullName>
    </submittedName>
</protein>
<proteinExistence type="predicted"/>
<reference evidence="2" key="1">
    <citation type="submission" date="2020-08" db="EMBL/GenBank/DDBJ databases">
        <title>Multicomponent nature underlies the extraordinary mechanical properties of spider dragline silk.</title>
        <authorList>
            <person name="Kono N."/>
            <person name="Nakamura H."/>
            <person name="Mori M."/>
            <person name="Yoshida Y."/>
            <person name="Ohtoshi R."/>
            <person name="Malay A.D."/>
            <person name="Moran D.A.P."/>
            <person name="Tomita M."/>
            <person name="Numata K."/>
            <person name="Arakawa K."/>
        </authorList>
    </citation>
    <scope>NUCLEOTIDE SEQUENCE</scope>
</reference>